<dbReference type="PROSITE" id="PS51144">
    <property type="entry name" value="ALPHA_CA_2"/>
    <property type="match status" value="1"/>
</dbReference>
<evidence type="ECO:0000256" key="4">
    <source>
        <dbReference type="RuleBase" id="RU367011"/>
    </source>
</evidence>
<keyword evidence="4" id="KW-0732">Signal</keyword>
<protein>
    <recommendedName>
        <fullName evidence="4">Carbonic anhydrase</fullName>
        <ecNumber evidence="4">4.2.1.1</ecNumber>
    </recommendedName>
</protein>
<evidence type="ECO:0000256" key="3">
    <source>
        <dbReference type="ARBA" id="ARBA00022833"/>
    </source>
</evidence>
<feature type="signal peptide" evidence="4">
    <location>
        <begin position="1"/>
        <end position="25"/>
    </location>
</feature>
<dbReference type="InterPro" id="IPR018338">
    <property type="entry name" value="Carbonic_anhydrase_a-class_CS"/>
</dbReference>
<keyword evidence="4" id="KW-0456">Lyase</keyword>
<feature type="domain" description="Alpha-carbonic anhydrase" evidence="5">
    <location>
        <begin position="20"/>
        <end position="276"/>
    </location>
</feature>
<dbReference type="GO" id="GO:0004089">
    <property type="term" value="F:carbonate dehydratase activity"/>
    <property type="evidence" value="ECO:0007669"/>
    <property type="project" value="UniProtKB-UniRule"/>
</dbReference>
<keyword evidence="7" id="KW-1185">Reference proteome</keyword>
<gene>
    <name evidence="6" type="primary">CA7</name>
    <name evidence="8" type="synonym">LOC112680717</name>
    <name evidence="6" type="ORF">g.70388</name>
</gene>
<dbReference type="PROSITE" id="PS00162">
    <property type="entry name" value="ALPHA_CA_1"/>
    <property type="match status" value="1"/>
</dbReference>
<dbReference type="SMART" id="SM01057">
    <property type="entry name" value="Carb_anhydrase"/>
    <property type="match status" value="1"/>
</dbReference>
<dbReference type="SUPFAM" id="SSF51069">
    <property type="entry name" value="Carbonic anhydrase"/>
    <property type="match status" value="1"/>
</dbReference>
<dbReference type="Pfam" id="PF00194">
    <property type="entry name" value="Carb_anhydrase"/>
    <property type="match status" value="1"/>
</dbReference>
<dbReference type="EMBL" id="GGMS01006512">
    <property type="protein sequence ID" value="MBY75715.1"/>
    <property type="molecule type" value="Transcribed_RNA"/>
</dbReference>
<comment type="catalytic activity">
    <reaction evidence="4">
        <text>hydrogencarbonate + H(+) = CO2 + H2O</text>
        <dbReference type="Rhea" id="RHEA:10748"/>
        <dbReference type="ChEBI" id="CHEBI:15377"/>
        <dbReference type="ChEBI" id="CHEBI:15378"/>
        <dbReference type="ChEBI" id="CHEBI:16526"/>
        <dbReference type="ChEBI" id="CHEBI:17544"/>
        <dbReference type="EC" id="4.2.1.1"/>
    </reaction>
</comment>
<dbReference type="CDD" id="cd00326">
    <property type="entry name" value="alpha_CA"/>
    <property type="match status" value="1"/>
</dbReference>
<evidence type="ECO:0000313" key="8">
    <source>
        <dbReference type="RefSeq" id="XP_025406683.1"/>
    </source>
</evidence>
<dbReference type="InterPro" id="IPR001148">
    <property type="entry name" value="CA_dom"/>
</dbReference>
<feature type="chain" id="PRO_5044515153" description="Carbonic anhydrase" evidence="4">
    <location>
        <begin position="26"/>
        <end position="276"/>
    </location>
</feature>
<organism evidence="6">
    <name type="scientific">Sipha flava</name>
    <name type="common">yellow sugarcane aphid</name>
    <dbReference type="NCBI Taxonomy" id="143950"/>
    <lineage>
        <taxon>Eukaryota</taxon>
        <taxon>Metazoa</taxon>
        <taxon>Ecdysozoa</taxon>
        <taxon>Arthropoda</taxon>
        <taxon>Hexapoda</taxon>
        <taxon>Insecta</taxon>
        <taxon>Pterygota</taxon>
        <taxon>Neoptera</taxon>
        <taxon>Paraneoptera</taxon>
        <taxon>Hemiptera</taxon>
        <taxon>Sternorrhyncha</taxon>
        <taxon>Aphidomorpha</taxon>
        <taxon>Aphidoidea</taxon>
        <taxon>Aphididae</taxon>
        <taxon>Sipha</taxon>
    </lineage>
</organism>
<dbReference type="EC" id="4.2.1.1" evidence="4"/>
<dbReference type="Gene3D" id="3.10.200.10">
    <property type="entry name" value="Alpha carbonic anhydrase"/>
    <property type="match status" value="1"/>
</dbReference>
<name>A0A2S2QD82_9HEMI</name>
<dbReference type="AlphaFoldDB" id="A0A2S2QD82"/>
<evidence type="ECO:0000313" key="7">
    <source>
        <dbReference type="Proteomes" id="UP000694846"/>
    </source>
</evidence>
<dbReference type="PANTHER" id="PTHR18952:SF124">
    <property type="entry name" value="CARBONIC ANHYDRASE 7"/>
    <property type="match status" value="1"/>
</dbReference>
<dbReference type="GO" id="GO:0008270">
    <property type="term" value="F:zinc ion binding"/>
    <property type="evidence" value="ECO:0007669"/>
    <property type="project" value="UniProtKB-UniRule"/>
</dbReference>
<keyword evidence="3 4" id="KW-0862">Zinc</keyword>
<evidence type="ECO:0000259" key="5">
    <source>
        <dbReference type="PROSITE" id="PS51144"/>
    </source>
</evidence>
<dbReference type="InterPro" id="IPR036398">
    <property type="entry name" value="CA_dom_sf"/>
</dbReference>
<evidence type="ECO:0000256" key="2">
    <source>
        <dbReference type="ARBA" id="ARBA00022723"/>
    </source>
</evidence>
<proteinExistence type="inferred from homology"/>
<dbReference type="Proteomes" id="UP000694846">
    <property type="component" value="Unplaced"/>
</dbReference>
<dbReference type="OrthoDB" id="429145at2759"/>
<dbReference type="PANTHER" id="PTHR18952">
    <property type="entry name" value="CARBONIC ANHYDRASE"/>
    <property type="match status" value="1"/>
</dbReference>
<keyword evidence="2 4" id="KW-0479">Metal-binding</keyword>
<reference evidence="8" key="2">
    <citation type="submission" date="2025-04" db="UniProtKB">
        <authorList>
            <consortium name="RefSeq"/>
        </authorList>
    </citation>
    <scope>IDENTIFICATION</scope>
    <source>
        <tissue evidence="8">Whole body</tissue>
    </source>
</reference>
<accession>A0A2S2QD82</accession>
<evidence type="ECO:0000256" key="1">
    <source>
        <dbReference type="ARBA" id="ARBA00010718"/>
    </source>
</evidence>
<sequence length="276" mass="31527">MYFSYLMVWKFVMWFILSLSATSKSEKFDPSPFTENNVNIQDQSPVNIVSNQAKVLKLPPLECRKFETFENSEVVIRNTGTTVDIEFPEGTLNIPEITGGPLLNIYQFKQIHFHWGQGDEGSEHEIDGKRYAMELHIVFFNEILKSYDEAIKSPTGLTVISILGQISSENNTDLDAFIGDLQQLSSPNSEIRKNFISQFSWINNSISHNYYSYHGSLTTPPHSGSIIWILMTNVFNISSTQMGEFRHLHSKTGDKCIDSNFRTLQDLNGRTIYYSP</sequence>
<comment type="function">
    <text evidence="4">Reversible hydration of carbon dioxide.</text>
</comment>
<reference evidence="6" key="1">
    <citation type="submission" date="2018-04" db="EMBL/GenBank/DDBJ databases">
        <title>Transcriptome assembly of Sipha flava.</title>
        <authorList>
            <person name="Scully E.D."/>
            <person name="Geib S.M."/>
            <person name="Palmer N.A."/>
            <person name="Koch K."/>
            <person name="Bradshaw J."/>
            <person name="Heng-Moss T."/>
            <person name="Sarath G."/>
        </authorList>
    </citation>
    <scope>NUCLEOTIDE SEQUENCE</scope>
</reference>
<dbReference type="GO" id="GO:0005737">
    <property type="term" value="C:cytoplasm"/>
    <property type="evidence" value="ECO:0007669"/>
    <property type="project" value="TreeGrafter"/>
</dbReference>
<dbReference type="RefSeq" id="XP_025406683.1">
    <property type="nucleotide sequence ID" value="XM_025550898.1"/>
</dbReference>
<comment type="similarity">
    <text evidence="1 4">Belongs to the alpha-carbonic anhydrase family.</text>
</comment>
<dbReference type="InterPro" id="IPR023561">
    <property type="entry name" value="Carbonic_anhydrase_a-class"/>
</dbReference>
<comment type="cofactor">
    <cofactor evidence="4">
        <name>Zn(2+)</name>
        <dbReference type="ChEBI" id="CHEBI:29105"/>
    </cofactor>
</comment>
<evidence type="ECO:0000313" key="6">
    <source>
        <dbReference type="EMBL" id="MBY75715.1"/>
    </source>
</evidence>